<sequence length="358" mass="40196">MLVSDSIVGLDEESVTSEYAPQLESGFGFSIIWYHVAGFRAKYLAKQTWLEASWVTSVSNCGIENVQFPMIRQIIPNREAWRIEEKVSNQLDRLYLKFLTQNPGYDGKAYAHLTIALFLHQSMLLISTVLSYDILCHQENLSSPFPVDWMCKEYPRSEESSLDMSQLIDQPGGNNSNVVNEAEGIVLDPVDEEMMSARSALVHDDGLADDFCTISSPLASNLDETISDSNFMQMGGTQGNGKAIENKPKQPVSNMLAVGQDEAPKSYTPYIKYTKLEFKVDTFFGIGSPLGVLHYLRNIRIGIGKGQKYWAEENISEEMPASMSSNVQHFSPLDQFKHLVLLTWTYAMMPLRLHVGIP</sequence>
<evidence type="ECO:0000313" key="2">
    <source>
        <dbReference type="Proteomes" id="UP001314170"/>
    </source>
</evidence>
<accession>A0AAV1S553</accession>
<dbReference type="PANTHER" id="PTHR23509:SF10">
    <property type="entry name" value="LD21067P"/>
    <property type="match status" value="1"/>
</dbReference>
<organism evidence="1 2">
    <name type="scientific">Dovyalis caffra</name>
    <dbReference type="NCBI Taxonomy" id="77055"/>
    <lineage>
        <taxon>Eukaryota</taxon>
        <taxon>Viridiplantae</taxon>
        <taxon>Streptophyta</taxon>
        <taxon>Embryophyta</taxon>
        <taxon>Tracheophyta</taxon>
        <taxon>Spermatophyta</taxon>
        <taxon>Magnoliopsida</taxon>
        <taxon>eudicotyledons</taxon>
        <taxon>Gunneridae</taxon>
        <taxon>Pentapetalae</taxon>
        <taxon>rosids</taxon>
        <taxon>fabids</taxon>
        <taxon>Malpighiales</taxon>
        <taxon>Salicaceae</taxon>
        <taxon>Flacourtieae</taxon>
        <taxon>Dovyalis</taxon>
    </lineage>
</organism>
<dbReference type="GO" id="GO:0005737">
    <property type="term" value="C:cytoplasm"/>
    <property type="evidence" value="ECO:0007669"/>
    <property type="project" value="TreeGrafter"/>
</dbReference>
<reference evidence="1 2" key="1">
    <citation type="submission" date="2024-01" db="EMBL/GenBank/DDBJ databases">
        <authorList>
            <person name="Waweru B."/>
        </authorList>
    </citation>
    <scope>NUCLEOTIDE SEQUENCE [LARGE SCALE GENOMIC DNA]</scope>
</reference>
<proteinExistence type="predicted"/>
<dbReference type="InterPro" id="IPR058055">
    <property type="entry name" value="PA-PLA1"/>
</dbReference>
<dbReference type="PANTHER" id="PTHR23509">
    <property type="entry name" value="PA-PL1 PHOSPHOLIPASE FAMILY"/>
    <property type="match status" value="1"/>
</dbReference>
<dbReference type="EMBL" id="CAWUPB010001173">
    <property type="protein sequence ID" value="CAK7345988.1"/>
    <property type="molecule type" value="Genomic_DNA"/>
</dbReference>
<gene>
    <name evidence="1" type="ORF">DCAF_LOCUS18651</name>
</gene>
<keyword evidence="2" id="KW-1185">Reference proteome</keyword>
<dbReference type="AlphaFoldDB" id="A0AAV1S553"/>
<dbReference type="GO" id="GO:0004620">
    <property type="term" value="F:phospholipase activity"/>
    <property type="evidence" value="ECO:0007669"/>
    <property type="project" value="TreeGrafter"/>
</dbReference>
<evidence type="ECO:0000313" key="1">
    <source>
        <dbReference type="EMBL" id="CAK7345988.1"/>
    </source>
</evidence>
<dbReference type="Proteomes" id="UP001314170">
    <property type="component" value="Unassembled WGS sequence"/>
</dbReference>
<comment type="caution">
    <text evidence="1">The sequence shown here is derived from an EMBL/GenBank/DDBJ whole genome shotgun (WGS) entry which is preliminary data.</text>
</comment>
<name>A0AAV1S553_9ROSI</name>
<protein>
    <submittedName>
        <fullName evidence="1">Uncharacterized protein</fullName>
    </submittedName>
</protein>